<comment type="pathway">
    <text evidence="8 9">Cell wall biogenesis; peptidoglycan biosynthesis.</text>
</comment>
<evidence type="ECO:0000256" key="8">
    <source>
        <dbReference type="HAMAP-Rule" id="MF_02019"/>
    </source>
</evidence>
<comment type="catalytic activity">
    <reaction evidence="7">
        <text>UDP-N-acetyl-alpha-D-muramoyl-L-alanyl-D-glutamate + meso-2,6-diaminopimelate + ATP = UDP-N-acetyl-alpha-D-muramoyl-L-alanyl-gamma-D-glutamyl-meso-2,6-diaminopimelate + ADP + phosphate + H(+)</text>
        <dbReference type="Rhea" id="RHEA:23676"/>
        <dbReference type="ChEBI" id="CHEBI:15378"/>
        <dbReference type="ChEBI" id="CHEBI:30616"/>
        <dbReference type="ChEBI" id="CHEBI:43474"/>
        <dbReference type="ChEBI" id="CHEBI:57791"/>
        <dbReference type="ChEBI" id="CHEBI:83900"/>
        <dbReference type="ChEBI" id="CHEBI:83905"/>
        <dbReference type="ChEBI" id="CHEBI:456216"/>
        <dbReference type="EC" id="6.3.2.13"/>
    </reaction>
</comment>
<keyword evidence="6 8" id="KW-0961">Cell wall biogenesis/degradation</keyword>
<accession>A0ABS3AVS3</accession>
<sequence>MSNKEHSDLRNNWVCTVPGTVVSSAGETALEVLVESLDVTVISGNPAICSISKITYDSRNVCPGTLFVALVGSKSNGHDFVDQAVKAGCSALLLETAQVDLSQYAVKSELCILELSDTRKAYGVLAETLFLNPAHDLTLLAITGTNGKTTSSYLLEEVLRQSGKQVGVLGTINYRYDDSQGELQEIPSSFTTPEPMLLQQNLREMVDSGVDTVIMEVSSHGLEQNRIGNLLFDVAAFTNLSRDHLDYHSNMEDYFAAKLRLFTRHLQDSGIAVVTFGGEDTRWSDRLHAVCLDAGITMLNCGDPDKSDIYPLNVRGDLSQTVINLQTPKGKCKIISPLAGDFNVANIQTTLAMAMALGIPIADIAVSLSRAVGAPGRMQRIAVSSQEQSFRPTVFVDYAHTPDALEQVLKTIKALPHGSLYCIFGCGGDRDSGKRQLMGEIAGNYCDVSILSDDNPRSEDSDVILSAIVEGISKTTLVQRDQAWLNEKGADEHGFVVIADRHRAIADTVAAAGNHDIVLIAGKGHEQYQLTPKGRSFFDDSLEAAEALSGWRIESLVNATKGKLIGTDCSHKPLNSITIDSRKIKSGDVFVAIIGEHFDGHDFAEQVVAAGAGCLIVERIPEIPLTLPVVLVKNTEQALGDLASYRRACMREISTPQVAAITGSSGKTTVKEMCAAIFLQQWPEQVDAPAKRVLKTEGNFNNLIGLPLSLLPVSPKHKAVILEMGMNRPGEIKRLTEIAAPDIACILNVHGAHLLGLGSIEGVARAKEELFAECDKDTVLVINNDDVRVVSLSQKYERKKLFFGLAKENSDSLDVYASDRKKGDFEDLFFTLHVAGQQAPVHLQVPGLHNILNGLAAAAIAHAAGIDIAVIARGLSAFVSTDRRMEVLDGPGGSRIINDTYNANPESMKAGLTTLRGLGAGKRFAILGDMLELGGDSEVLHKEIGAHTAAVGIDFLGVIGEFSSFTASAAIENGMDENAVCIFSKQDECHAWLTEMLARQNAEKGSYVLVKGSRGMHLDKIVERLIGT</sequence>
<feature type="binding site" evidence="7">
    <location>
        <position position="522"/>
    </location>
    <ligand>
        <name>meso-2,6-diaminopimelate</name>
        <dbReference type="ChEBI" id="CHEBI:57791"/>
    </ligand>
</feature>
<feature type="domain" description="Mur ligase C-terminal" evidence="12">
    <location>
        <begin position="883"/>
        <end position="1014"/>
    </location>
</feature>
<evidence type="ECO:0000259" key="11">
    <source>
        <dbReference type="Pfam" id="PF01225"/>
    </source>
</evidence>
<keyword evidence="2 8" id="KW-0132">Cell division</keyword>
<feature type="domain" description="Mur ligase N-terminal catalytic" evidence="11">
    <location>
        <begin position="51"/>
        <end position="98"/>
    </location>
</feature>
<dbReference type="SUPFAM" id="SSF53623">
    <property type="entry name" value="MurD-like peptide ligases, catalytic domain"/>
    <property type="match status" value="2"/>
</dbReference>
<feature type="binding site" evidence="7">
    <location>
        <position position="58"/>
    </location>
    <ligand>
        <name>UDP-N-acetyl-alpha-D-muramoyl-L-alanyl-D-glutamate</name>
        <dbReference type="ChEBI" id="CHEBI:83900"/>
    </ligand>
</feature>
<keyword evidence="15" id="KW-1185">Reference proteome</keyword>
<feature type="modified residue" description="N6-carboxylysine" evidence="7">
    <location>
        <position position="258"/>
    </location>
</feature>
<dbReference type="HAMAP" id="MF_02019">
    <property type="entry name" value="MurF"/>
    <property type="match status" value="1"/>
</dbReference>
<comment type="caution">
    <text evidence="7">Lacks conserved residue(s) required for the propagation of feature annotation.</text>
</comment>
<feature type="binding site" evidence="7">
    <location>
        <position position="526"/>
    </location>
    <ligand>
        <name>meso-2,6-diaminopimelate</name>
        <dbReference type="ChEBI" id="CHEBI:57791"/>
    </ligand>
</feature>
<dbReference type="InterPro" id="IPR013221">
    <property type="entry name" value="Mur_ligase_cen"/>
</dbReference>
<dbReference type="PANTHER" id="PTHR23135">
    <property type="entry name" value="MUR LIGASE FAMILY MEMBER"/>
    <property type="match status" value="1"/>
</dbReference>
<protein>
    <recommendedName>
        <fullName evidence="7 8">Multifunctional fusion protein</fullName>
    </recommendedName>
    <domain>
        <recommendedName>
            <fullName evidence="7">UDP-N-acetylmuramoyl-L-alanyl-D-glutamate--2,6-diaminopimelate ligase</fullName>
            <ecNumber evidence="7">6.3.2.13</ecNumber>
        </recommendedName>
        <alternativeName>
            <fullName evidence="7">Meso-A2pm-adding enzyme</fullName>
        </alternativeName>
        <alternativeName>
            <fullName evidence="7">Meso-diaminopimelate-adding enzyme</fullName>
        </alternativeName>
        <alternativeName>
            <fullName evidence="7">UDP-MurNAc-L-Ala-D-Glu:meso-diaminopimelate ligase</fullName>
        </alternativeName>
        <alternativeName>
            <fullName evidence="7">UDP-MurNAc-tripeptide synthetase</fullName>
        </alternativeName>
        <alternativeName>
            <fullName evidence="7">UDP-N-acetylmuramyl-tripeptide synthetase</fullName>
        </alternativeName>
    </domain>
    <domain>
        <recommendedName>
            <fullName evidence="8">UDP-N-acetylmuramoyl-tripeptide--D-alanyl-D-alanine ligase</fullName>
            <ecNumber evidence="8">6.3.2.10</ecNumber>
        </recommendedName>
        <alternativeName>
            <fullName evidence="8">D-alanyl-D-alanine-adding enzyme</fullName>
        </alternativeName>
    </domain>
</protein>
<comment type="catalytic activity">
    <reaction evidence="8 10">
        <text>D-alanyl-D-alanine + UDP-N-acetyl-alpha-D-muramoyl-L-alanyl-gamma-D-glutamyl-meso-2,6-diaminopimelate + ATP = UDP-N-acetyl-alpha-D-muramoyl-L-alanyl-gamma-D-glutamyl-meso-2,6-diaminopimeloyl-D-alanyl-D-alanine + ADP + phosphate + H(+)</text>
        <dbReference type="Rhea" id="RHEA:28374"/>
        <dbReference type="ChEBI" id="CHEBI:15378"/>
        <dbReference type="ChEBI" id="CHEBI:30616"/>
        <dbReference type="ChEBI" id="CHEBI:43474"/>
        <dbReference type="ChEBI" id="CHEBI:57822"/>
        <dbReference type="ChEBI" id="CHEBI:61386"/>
        <dbReference type="ChEBI" id="CHEBI:83905"/>
        <dbReference type="ChEBI" id="CHEBI:456216"/>
        <dbReference type="EC" id="6.3.2.10"/>
    </reaction>
</comment>
<feature type="domain" description="Mur ligase N-terminal catalytic" evidence="11">
    <location>
        <begin position="575"/>
        <end position="645"/>
    </location>
</feature>
<keyword evidence="3 8" id="KW-0133">Cell shape</keyword>
<keyword evidence="8 14" id="KW-0436">Ligase</keyword>
<dbReference type="InterPro" id="IPR036565">
    <property type="entry name" value="Mur-like_cat_sf"/>
</dbReference>
<evidence type="ECO:0000256" key="2">
    <source>
        <dbReference type="ARBA" id="ARBA00022618"/>
    </source>
</evidence>
<dbReference type="EMBL" id="JAFITO010000077">
    <property type="protein sequence ID" value="MBN4068903.1"/>
    <property type="molecule type" value="Genomic_DNA"/>
</dbReference>
<feature type="short sequence motif" description="Meso-diaminopimelate recognition motif" evidence="7">
    <location>
        <begin position="454"/>
        <end position="457"/>
    </location>
</feature>
<feature type="domain" description="Mur ligase central" evidence="13">
    <location>
        <begin position="142"/>
        <end position="353"/>
    </location>
</feature>
<feature type="domain" description="Mur ligase central" evidence="13">
    <location>
        <begin position="661"/>
        <end position="861"/>
    </location>
</feature>
<feature type="binding site" evidence="7">
    <location>
        <position position="224"/>
    </location>
    <ligand>
        <name>UDP-N-acetyl-alpha-D-muramoyl-L-alanyl-D-glutamate</name>
        <dbReference type="ChEBI" id="CHEBI:83900"/>
    </ligand>
</feature>
<dbReference type="SUPFAM" id="SSF63418">
    <property type="entry name" value="MurE/MurF N-terminal domain"/>
    <property type="match status" value="2"/>
</dbReference>
<evidence type="ECO:0000256" key="5">
    <source>
        <dbReference type="ARBA" id="ARBA00023306"/>
    </source>
</evidence>
<dbReference type="Gene3D" id="3.90.190.20">
    <property type="entry name" value="Mur ligase, C-terminal domain"/>
    <property type="match status" value="2"/>
</dbReference>
<dbReference type="Gene3D" id="3.40.1190.10">
    <property type="entry name" value="Mur-like, catalytic domain"/>
    <property type="match status" value="2"/>
</dbReference>
<dbReference type="InterPro" id="IPR005761">
    <property type="entry name" value="UDP-N-AcMur-Glu-dNH2Pim_ligase"/>
</dbReference>
<dbReference type="GO" id="GO:0008765">
    <property type="term" value="F:UDP-N-acetylmuramoylalanyl-D-glutamate-2,6-diaminopimelate ligase activity"/>
    <property type="evidence" value="ECO:0007669"/>
    <property type="project" value="UniProtKB-EC"/>
</dbReference>
<feature type="binding site" evidence="7">
    <location>
        <position position="218"/>
    </location>
    <ligand>
        <name>UDP-N-acetyl-alpha-D-muramoyl-L-alanyl-D-glutamate</name>
        <dbReference type="ChEBI" id="CHEBI:83900"/>
    </ligand>
</feature>
<comment type="PTM">
    <text evidence="7">Carboxylation is probably crucial for Mg(2+) binding and, consequently, for the gamma-phosphate positioning of ATP.</text>
</comment>
<feature type="domain" description="Mur ligase C-terminal" evidence="12">
    <location>
        <begin position="376"/>
        <end position="524"/>
    </location>
</feature>
<comment type="similarity">
    <text evidence="1 7">Belongs to the MurCDEF family. MurE subfamily.</text>
</comment>
<keyword evidence="7" id="KW-0460">Magnesium</keyword>
<evidence type="ECO:0000256" key="3">
    <source>
        <dbReference type="ARBA" id="ARBA00022960"/>
    </source>
</evidence>
<feature type="binding site" evidence="7">
    <location>
        <begin position="144"/>
        <end position="150"/>
    </location>
    <ligand>
        <name>ATP</name>
        <dbReference type="ChEBI" id="CHEBI:30616"/>
    </ligand>
</feature>
<keyword evidence="5 8" id="KW-0131">Cell cycle</keyword>
<evidence type="ECO:0000256" key="7">
    <source>
        <dbReference type="HAMAP-Rule" id="MF_00208"/>
    </source>
</evidence>
<dbReference type="EC" id="6.3.2.10" evidence="8"/>
<keyword evidence="8" id="KW-0547">Nucleotide-binding</keyword>
<keyword evidence="4 8" id="KW-0573">Peptidoglycan synthesis</keyword>
<dbReference type="Pfam" id="PF01225">
    <property type="entry name" value="Mur_ligase"/>
    <property type="match status" value="2"/>
</dbReference>
<evidence type="ECO:0000256" key="9">
    <source>
        <dbReference type="RuleBase" id="RU004135"/>
    </source>
</evidence>
<dbReference type="PANTHER" id="PTHR23135:SF4">
    <property type="entry name" value="UDP-N-ACETYLMURAMOYL-L-ALANYL-D-GLUTAMATE--2,6-DIAMINOPIMELATE LIGASE MURE HOMOLOG, CHLOROPLASTIC"/>
    <property type="match status" value="1"/>
</dbReference>
<feature type="binding site" evidence="7">
    <location>
        <position position="430"/>
    </location>
    <ligand>
        <name>meso-2,6-diaminopimelate</name>
        <dbReference type="ChEBI" id="CHEBI:57791"/>
    </ligand>
</feature>
<dbReference type="InterPro" id="IPR035911">
    <property type="entry name" value="MurE/MurF_N"/>
</dbReference>
<comment type="function">
    <text evidence="7">Catalyzes the addition of meso-diaminopimelic acid to the nucleotide precursor UDP-N-acetylmuramoyl-L-alanyl-D-glutamate (UMAG) in the biosynthesis of bacterial cell-wall peptidoglycan.</text>
</comment>
<dbReference type="Pfam" id="PF08245">
    <property type="entry name" value="Mur_ligase_M"/>
    <property type="match status" value="2"/>
</dbReference>
<comment type="cofactor">
    <cofactor evidence="7">
        <name>Mg(2+)</name>
        <dbReference type="ChEBI" id="CHEBI:18420"/>
    </cofactor>
</comment>
<dbReference type="NCBIfam" id="NF001124">
    <property type="entry name" value="PRK00139.1-2"/>
    <property type="match status" value="1"/>
</dbReference>
<dbReference type="HAMAP" id="MF_00208">
    <property type="entry name" value="MurE"/>
    <property type="match status" value="1"/>
</dbReference>
<dbReference type="InterPro" id="IPR000713">
    <property type="entry name" value="Mur_ligase_N"/>
</dbReference>
<evidence type="ECO:0000256" key="4">
    <source>
        <dbReference type="ARBA" id="ARBA00022984"/>
    </source>
</evidence>
<evidence type="ECO:0000259" key="13">
    <source>
        <dbReference type="Pfam" id="PF08245"/>
    </source>
</evidence>
<evidence type="ECO:0000256" key="10">
    <source>
        <dbReference type="RuleBase" id="RU004136"/>
    </source>
</evidence>
<feature type="binding site" evidence="8">
    <location>
        <begin position="663"/>
        <end position="669"/>
    </location>
    <ligand>
        <name>ATP</name>
        <dbReference type="ChEBI" id="CHEBI:30616"/>
    </ligand>
</feature>
<dbReference type="InterPro" id="IPR036615">
    <property type="entry name" value="Mur_ligase_C_dom_sf"/>
</dbReference>
<gene>
    <name evidence="8" type="primary">murF</name>
    <name evidence="7" type="synonym">murE</name>
    <name evidence="14" type="ORF">JYU06_05230</name>
</gene>
<keyword evidence="8" id="KW-0963">Cytoplasm</keyword>
<comment type="function">
    <text evidence="8 10">Involved in cell wall formation. Catalyzes the final step in the synthesis of UDP-N-acetylmuramoyl-pentapeptide, the precursor of murein.</text>
</comment>
<dbReference type="NCBIfam" id="NF001126">
    <property type="entry name" value="PRK00139.1-4"/>
    <property type="match status" value="1"/>
</dbReference>
<dbReference type="NCBIfam" id="TIGR01085">
    <property type="entry name" value="murE"/>
    <property type="match status" value="1"/>
</dbReference>
<reference evidence="14 15" key="1">
    <citation type="submission" date="2021-02" db="EMBL/GenBank/DDBJ databases">
        <title>Activity-based single-cell genomes from oceanic crustal fluid captures similar information to metagenomic and metatranscriptomic surveys with orders of magnitude less sampling.</title>
        <authorList>
            <person name="D'Angelo T.S."/>
            <person name="Orcutt B.N."/>
        </authorList>
    </citation>
    <scope>NUCLEOTIDE SEQUENCE [LARGE SCALE GENOMIC DNA]</scope>
    <source>
        <strain evidence="14">AH-315-G02</strain>
    </source>
</reference>
<comment type="caution">
    <text evidence="14">The sequence shown here is derived from an EMBL/GenBank/DDBJ whole genome shotgun (WGS) entry which is preliminary data.</text>
</comment>
<dbReference type="SUPFAM" id="SSF53244">
    <property type="entry name" value="MurD-like peptide ligases, peptide-binding domain"/>
    <property type="match status" value="2"/>
</dbReference>
<dbReference type="NCBIfam" id="TIGR01143">
    <property type="entry name" value="murF"/>
    <property type="match status" value="1"/>
</dbReference>
<dbReference type="Pfam" id="PF02875">
    <property type="entry name" value="Mur_ligase_C"/>
    <property type="match status" value="2"/>
</dbReference>
<dbReference type="InterPro" id="IPR004101">
    <property type="entry name" value="Mur_ligase_C"/>
</dbReference>
<name>A0ABS3AVS3_9BACT</name>
<evidence type="ECO:0000259" key="12">
    <source>
        <dbReference type="Pfam" id="PF02875"/>
    </source>
</evidence>
<comment type="subcellular location">
    <subcellularLocation>
        <location evidence="8 9">Cytoplasm</location>
    </subcellularLocation>
</comment>
<keyword evidence="8" id="KW-0067">ATP-binding</keyword>
<proteinExistence type="inferred from homology"/>
<feature type="binding site" evidence="7">
    <location>
        <begin position="191"/>
        <end position="192"/>
    </location>
    <ligand>
        <name>UDP-N-acetyl-alpha-D-muramoyl-L-alanyl-D-glutamate</name>
        <dbReference type="ChEBI" id="CHEBI:83900"/>
    </ligand>
</feature>
<comment type="similarity">
    <text evidence="8">Belongs to the MurCDEF family. MurF subfamily.</text>
</comment>
<dbReference type="Gene3D" id="3.40.1390.10">
    <property type="entry name" value="MurE/MurF, N-terminal domain"/>
    <property type="match status" value="2"/>
</dbReference>
<dbReference type="InterPro" id="IPR005863">
    <property type="entry name" value="UDP-N-AcMur_synth"/>
</dbReference>
<evidence type="ECO:0000313" key="14">
    <source>
        <dbReference type="EMBL" id="MBN4068903.1"/>
    </source>
</evidence>
<evidence type="ECO:0000256" key="6">
    <source>
        <dbReference type="ARBA" id="ARBA00023316"/>
    </source>
</evidence>
<feature type="binding site" evidence="7">
    <location>
        <position position="226"/>
    </location>
    <ligand>
        <name>UDP-N-acetyl-alpha-D-muramoyl-L-alanyl-D-glutamate</name>
        <dbReference type="ChEBI" id="CHEBI:83900"/>
    </ligand>
</feature>
<feature type="binding site" evidence="7">
    <location>
        <begin position="454"/>
        <end position="457"/>
    </location>
    <ligand>
        <name>meso-2,6-diaminopimelate</name>
        <dbReference type="ChEBI" id="CHEBI:57791"/>
    </ligand>
</feature>
<organism evidence="14 15">
    <name type="scientific">Desulfotalea psychrophila</name>
    <dbReference type="NCBI Taxonomy" id="84980"/>
    <lineage>
        <taxon>Bacteria</taxon>
        <taxon>Pseudomonadati</taxon>
        <taxon>Thermodesulfobacteriota</taxon>
        <taxon>Desulfobulbia</taxon>
        <taxon>Desulfobulbales</taxon>
        <taxon>Desulfocapsaceae</taxon>
        <taxon>Desulfotalea</taxon>
    </lineage>
</organism>
<evidence type="ECO:0000256" key="1">
    <source>
        <dbReference type="ARBA" id="ARBA00005898"/>
    </source>
</evidence>
<evidence type="ECO:0000313" key="15">
    <source>
        <dbReference type="Proteomes" id="UP000717534"/>
    </source>
</evidence>
<dbReference type="Proteomes" id="UP000717534">
    <property type="component" value="Unassembled WGS sequence"/>
</dbReference>
<dbReference type="EC" id="6.3.2.13" evidence="7"/>